<gene>
    <name evidence="1" type="ORF">POL72_49310</name>
</gene>
<comment type="caution">
    <text evidence="1">The sequence shown here is derived from an EMBL/GenBank/DDBJ whole genome shotgun (WGS) entry which is preliminary data.</text>
</comment>
<accession>A0ABT5CH86</accession>
<dbReference type="Proteomes" id="UP001217485">
    <property type="component" value="Unassembled WGS sequence"/>
</dbReference>
<name>A0ABT5CH86_9BACT</name>
<evidence type="ECO:0000313" key="2">
    <source>
        <dbReference type="Proteomes" id="UP001217485"/>
    </source>
</evidence>
<sequence length="92" mass="10736">MSFIPQQGNFLRMRSRLYLVDDVARGAADNQVRDEVLARLVELNRVRTEDERTRGWRWYETRANWTTMATTEAGALRARGSSRPLLTREHDA</sequence>
<proteinExistence type="predicted"/>
<keyword evidence="2" id="KW-1185">Reference proteome</keyword>
<protein>
    <submittedName>
        <fullName evidence="1">Uncharacterized protein</fullName>
    </submittedName>
</protein>
<organism evidence="1 2">
    <name type="scientific">Sorangium atrum</name>
    <dbReference type="NCBI Taxonomy" id="2995308"/>
    <lineage>
        <taxon>Bacteria</taxon>
        <taxon>Pseudomonadati</taxon>
        <taxon>Myxococcota</taxon>
        <taxon>Polyangia</taxon>
        <taxon>Polyangiales</taxon>
        <taxon>Polyangiaceae</taxon>
        <taxon>Sorangium</taxon>
    </lineage>
</organism>
<reference evidence="1 2" key="1">
    <citation type="submission" date="2023-01" db="EMBL/GenBank/DDBJ databases">
        <title>Minimal conservation of predation-associated metabolite biosynthetic gene clusters underscores biosynthetic potential of Myxococcota including descriptions for ten novel species: Archangium lansinium sp. nov., Myxococcus landrumus sp. nov., Nannocystis bai.</title>
        <authorList>
            <person name="Ahearne A."/>
            <person name="Stevens C."/>
            <person name="Dowd S."/>
        </authorList>
    </citation>
    <scope>NUCLEOTIDE SEQUENCE [LARGE SCALE GENOMIC DNA]</scope>
    <source>
        <strain evidence="1 2">WIWO2</strain>
    </source>
</reference>
<evidence type="ECO:0000313" key="1">
    <source>
        <dbReference type="EMBL" id="MDC0685801.1"/>
    </source>
</evidence>
<dbReference type="EMBL" id="JAQNDK010000007">
    <property type="protein sequence ID" value="MDC0685801.1"/>
    <property type="molecule type" value="Genomic_DNA"/>
</dbReference>
<dbReference type="RefSeq" id="WP_272104299.1">
    <property type="nucleotide sequence ID" value="NZ_JAQNDK010000007.1"/>
</dbReference>